<proteinExistence type="predicted"/>
<dbReference type="InterPro" id="IPR058245">
    <property type="entry name" value="NreC/VraR/RcsB-like_REC"/>
</dbReference>
<keyword evidence="2" id="KW-0805">Transcription regulation</keyword>
<name>A0ABW2N4G7_9ACTN</name>
<sequence length="228" mass="24753">MRLRVVFADDNFLVRQGTAALLATSDQVELLEAVADTASLMASVNKHQPDAVLTDIRMPPTFTTEGIDAARQIRARHPGTGVVVLSQYVEEDYAFELLKDGVAGLGYLLKERVSEVEELVRALHEVSRGGSALDPKVVEGLLRRSTAQAASPLLGLTERESEVLQQMAMGRSNSAIAKTLFMSERAVEKHITAVFQKLQLSEESEVNRRVTAVLAYLEAGGIGNPPPT</sequence>
<dbReference type="RefSeq" id="WP_255892081.1">
    <property type="nucleotide sequence ID" value="NZ_JAFMZM010000005.1"/>
</dbReference>
<keyword evidence="9" id="KW-1185">Reference proteome</keyword>
<dbReference type="SMART" id="SM00448">
    <property type="entry name" value="REC"/>
    <property type="match status" value="1"/>
</dbReference>
<dbReference type="PROSITE" id="PS50043">
    <property type="entry name" value="HTH_LUXR_2"/>
    <property type="match status" value="1"/>
</dbReference>
<dbReference type="Pfam" id="PF00196">
    <property type="entry name" value="GerE"/>
    <property type="match status" value="1"/>
</dbReference>
<keyword evidence="1 5" id="KW-0597">Phosphoprotein</keyword>
<evidence type="ECO:0000256" key="1">
    <source>
        <dbReference type="ARBA" id="ARBA00022553"/>
    </source>
</evidence>
<dbReference type="EMBL" id="JBHTCH010000021">
    <property type="protein sequence ID" value="MFC7362189.1"/>
    <property type="molecule type" value="Genomic_DNA"/>
</dbReference>
<gene>
    <name evidence="8" type="ORF">ACFQO6_18085</name>
</gene>
<keyword evidence="3" id="KW-0238">DNA-binding</keyword>
<accession>A0ABW2N4G7</accession>
<dbReference type="SMART" id="SM00421">
    <property type="entry name" value="HTH_LUXR"/>
    <property type="match status" value="1"/>
</dbReference>
<protein>
    <submittedName>
        <fullName evidence="8">Response regulator</fullName>
    </submittedName>
</protein>
<reference evidence="9" key="1">
    <citation type="journal article" date="2019" name="Int. J. Syst. Evol. Microbiol.">
        <title>The Global Catalogue of Microorganisms (GCM) 10K type strain sequencing project: providing services to taxonomists for standard genome sequencing and annotation.</title>
        <authorList>
            <consortium name="The Broad Institute Genomics Platform"/>
            <consortium name="The Broad Institute Genome Sequencing Center for Infectious Disease"/>
            <person name="Wu L."/>
            <person name="Ma J."/>
        </authorList>
    </citation>
    <scope>NUCLEOTIDE SEQUENCE [LARGE SCALE GENOMIC DNA]</scope>
    <source>
        <strain evidence="9">FCH27</strain>
    </source>
</reference>
<dbReference type="PANTHER" id="PTHR43214">
    <property type="entry name" value="TWO-COMPONENT RESPONSE REGULATOR"/>
    <property type="match status" value="1"/>
</dbReference>
<dbReference type="Gene3D" id="3.40.50.2300">
    <property type="match status" value="1"/>
</dbReference>
<dbReference type="InterPro" id="IPR000792">
    <property type="entry name" value="Tscrpt_reg_LuxR_C"/>
</dbReference>
<evidence type="ECO:0000256" key="3">
    <source>
        <dbReference type="ARBA" id="ARBA00023125"/>
    </source>
</evidence>
<evidence type="ECO:0000313" key="8">
    <source>
        <dbReference type="EMBL" id="MFC7362189.1"/>
    </source>
</evidence>
<dbReference type="PRINTS" id="PR00038">
    <property type="entry name" value="HTHLUXR"/>
</dbReference>
<organism evidence="8 9">
    <name type="scientific">Nocardioides astragali</name>
    <dbReference type="NCBI Taxonomy" id="1776736"/>
    <lineage>
        <taxon>Bacteria</taxon>
        <taxon>Bacillati</taxon>
        <taxon>Actinomycetota</taxon>
        <taxon>Actinomycetes</taxon>
        <taxon>Propionibacteriales</taxon>
        <taxon>Nocardioidaceae</taxon>
        <taxon>Nocardioides</taxon>
    </lineage>
</organism>
<keyword evidence="4" id="KW-0804">Transcription</keyword>
<dbReference type="Proteomes" id="UP001596524">
    <property type="component" value="Unassembled WGS sequence"/>
</dbReference>
<dbReference type="InterPro" id="IPR039420">
    <property type="entry name" value="WalR-like"/>
</dbReference>
<feature type="modified residue" description="4-aspartylphosphate" evidence="5">
    <location>
        <position position="55"/>
    </location>
</feature>
<dbReference type="PROSITE" id="PS50110">
    <property type="entry name" value="RESPONSE_REGULATORY"/>
    <property type="match status" value="1"/>
</dbReference>
<dbReference type="SUPFAM" id="SSF52172">
    <property type="entry name" value="CheY-like"/>
    <property type="match status" value="1"/>
</dbReference>
<evidence type="ECO:0000313" key="9">
    <source>
        <dbReference type="Proteomes" id="UP001596524"/>
    </source>
</evidence>
<dbReference type="CDD" id="cd17535">
    <property type="entry name" value="REC_NarL-like"/>
    <property type="match status" value="1"/>
</dbReference>
<dbReference type="InterPro" id="IPR016032">
    <property type="entry name" value="Sig_transdc_resp-reg_C-effctor"/>
</dbReference>
<feature type="domain" description="HTH luxR-type" evidence="6">
    <location>
        <begin position="149"/>
        <end position="214"/>
    </location>
</feature>
<evidence type="ECO:0000259" key="6">
    <source>
        <dbReference type="PROSITE" id="PS50043"/>
    </source>
</evidence>
<dbReference type="SUPFAM" id="SSF46894">
    <property type="entry name" value="C-terminal effector domain of the bipartite response regulators"/>
    <property type="match status" value="1"/>
</dbReference>
<dbReference type="InterPro" id="IPR011006">
    <property type="entry name" value="CheY-like_superfamily"/>
</dbReference>
<evidence type="ECO:0000256" key="2">
    <source>
        <dbReference type="ARBA" id="ARBA00023015"/>
    </source>
</evidence>
<feature type="domain" description="Response regulatory" evidence="7">
    <location>
        <begin position="4"/>
        <end position="125"/>
    </location>
</feature>
<dbReference type="Pfam" id="PF00072">
    <property type="entry name" value="Response_reg"/>
    <property type="match status" value="1"/>
</dbReference>
<evidence type="ECO:0000256" key="5">
    <source>
        <dbReference type="PROSITE-ProRule" id="PRU00169"/>
    </source>
</evidence>
<dbReference type="CDD" id="cd06170">
    <property type="entry name" value="LuxR_C_like"/>
    <property type="match status" value="1"/>
</dbReference>
<comment type="caution">
    <text evidence="8">The sequence shown here is derived from an EMBL/GenBank/DDBJ whole genome shotgun (WGS) entry which is preliminary data.</text>
</comment>
<dbReference type="PANTHER" id="PTHR43214:SF24">
    <property type="entry name" value="TRANSCRIPTIONAL REGULATORY PROTEIN NARL-RELATED"/>
    <property type="match status" value="1"/>
</dbReference>
<dbReference type="InterPro" id="IPR001789">
    <property type="entry name" value="Sig_transdc_resp-reg_receiver"/>
</dbReference>
<evidence type="ECO:0000256" key="4">
    <source>
        <dbReference type="ARBA" id="ARBA00023163"/>
    </source>
</evidence>
<evidence type="ECO:0000259" key="7">
    <source>
        <dbReference type="PROSITE" id="PS50110"/>
    </source>
</evidence>